<keyword evidence="7 15" id="KW-0408">Iron</keyword>
<evidence type="ECO:0000313" key="18">
    <source>
        <dbReference type="EMBL" id="GER45403.1"/>
    </source>
</evidence>
<comment type="pathway">
    <text evidence="9">Flavonoid metabolism.</text>
</comment>
<dbReference type="InterPro" id="IPR001128">
    <property type="entry name" value="Cyt_P450"/>
</dbReference>
<evidence type="ECO:0000256" key="8">
    <source>
        <dbReference type="ARBA" id="ARBA00023033"/>
    </source>
</evidence>
<comment type="catalytic activity">
    <reaction evidence="13">
        <text>apigenin 4',7-dimethyl ether + reduced [NADPH--hemoprotein reductase] + O2 = ladanein + oxidized [NADPH--hemoprotein reductase] + H2O + H(+)</text>
        <dbReference type="Rhea" id="RHEA:73435"/>
        <dbReference type="Rhea" id="RHEA-COMP:11964"/>
        <dbReference type="Rhea" id="RHEA-COMP:11965"/>
        <dbReference type="ChEBI" id="CHEBI:2769"/>
        <dbReference type="ChEBI" id="CHEBI:15377"/>
        <dbReference type="ChEBI" id="CHEBI:15378"/>
        <dbReference type="ChEBI" id="CHEBI:15379"/>
        <dbReference type="ChEBI" id="CHEBI:57618"/>
        <dbReference type="ChEBI" id="CHEBI:58210"/>
        <dbReference type="ChEBI" id="CHEBI:192702"/>
    </reaction>
    <physiologicalReaction direction="left-to-right" evidence="13">
        <dbReference type="Rhea" id="RHEA:73436"/>
    </physiologicalReaction>
</comment>
<feature type="signal peptide" evidence="17">
    <location>
        <begin position="1"/>
        <end position="34"/>
    </location>
</feature>
<dbReference type="GO" id="GO:0005506">
    <property type="term" value="F:iron ion binding"/>
    <property type="evidence" value="ECO:0007669"/>
    <property type="project" value="InterPro"/>
</dbReference>
<keyword evidence="8 16" id="KW-0503">Monooxygenase</keyword>
<dbReference type="PRINTS" id="PR00385">
    <property type="entry name" value="P450"/>
</dbReference>
<dbReference type="InterPro" id="IPR017972">
    <property type="entry name" value="Cyt_P450_CS"/>
</dbReference>
<evidence type="ECO:0000256" key="6">
    <source>
        <dbReference type="ARBA" id="ARBA00023002"/>
    </source>
</evidence>
<comment type="subcellular location">
    <subcellularLocation>
        <location evidence="2">Membrane</location>
        <topology evidence="2">Single-pass membrane protein</topology>
    </subcellularLocation>
</comment>
<keyword evidence="6 16" id="KW-0560">Oxidoreductase</keyword>
<keyword evidence="19" id="KW-1185">Reference proteome</keyword>
<accession>A0A5A7QJC9</accession>
<evidence type="ECO:0000256" key="9">
    <source>
        <dbReference type="ARBA" id="ARBA00034479"/>
    </source>
</evidence>
<evidence type="ECO:0000256" key="12">
    <source>
        <dbReference type="ARBA" id="ARBA00052049"/>
    </source>
</evidence>
<protein>
    <recommendedName>
        <fullName evidence="14">Flavonoid-6-hydroxylase</fullName>
    </recommendedName>
</protein>
<name>A0A5A7QJC9_STRAF</name>
<evidence type="ECO:0000256" key="14">
    <source>
        <dbReference type="ARBA" id="ARBA00067499"/>
    </source>
</evidence>
<dbReference type="GO" id="GO:0004497">
    <property type="term" value="F:monooxygenase activity"/>
    <property type="evidence" value="ECO:0007669"/>
    <property type="project" value="UniProtKB-KW"/>
</dbReference>
<dbReference type="PROSITE" id="PS00086">
    <property type="entry name" value="CYTOCHROME_P450"/>
    <property type="match status" value="1"/>
</dbReference>
<dbReference type="PRINTS" id="PR00463">
    <property type="entry name" value="EP450I"/>
</dbReference>
<comment type="catalytic activity">
    <reaction evidence="11">
        <text>genkwanin + reduced [NADPH--hemoprotein reductase] + O2 = scutellarein 7-methyl ether + oxidized [NADPH--hemoprotein reductase] + H2O</text>
        <dbReference type="Rhea" id="RHEA:73427"/>
        <dbReference type="Rhea" id="RHEA-COMP:11964"/>
        <dbReference type="Rhea" id="RHEA-COMP:11965"/>
        <dbReference type="ChEBI" id="CHEBI:15377"/>
        <dbReference type="ChEBI" id="CHEBI:15379"/>
        <dbReference type="ChEBI" id="CHEBI:57618"/>
        <dbReference type="ChEBI" id="CHEBI:58210"/>
        <dbReference type="ChEBI" id="CHEBI:192700"/>
        <dbReference type="ChEBI" id="CHEBI:192701"/>
    </reaction>
    <physiologicalReaction direction="left-to-right" evidence="11">
        <dbReference type="Rhea" id="RHEA:73428"/>
    </physiologicalReaction>
</comment>
<evidence type="ECO:0000256" key="3">
    <source>
        <dbReference type="ARBA" id="ARBA00010617"/>
    </source>
</evidence>
<dbReference type="InterPro" id="IPR036396">
    <property type="entry name" value="Cyt_P450_sf"/>
</dbReference>
<evidence type="ECO:0000256" key="7">
    <source>
        <dbReference type="ARBA" id="ARBA00023004"/>
    </source>
</evidence>
<dbReference type="PANTHER" id="PTHR47950">
    <property type="entry name" value="CYTOCHROME P450, FAMILY 76, SUBFAMILY C, POLYPEPTIDE 5-RELATED"/>
    <property type="match status" value="1"/>
</dbReference>
<evidence type="ECO:0000256" key="5">
    <source>
        <dbReference type="ARBA" id="ARBA00022723"/>
    </source>
</evidence>
<comment type="catalytic activity">
    <reaction evidence="12">
        <text>(2S)-naringenin 4',7-dimethyl ether + reduced [NADPH--hemoprotein reductase] + O2 = (2S)-carthamidin-4',7-dimethyl ether + oxidized [NADPH--hemoprotein reductase] + H2O + H(+)</text>
        <dbReference type="Rhea" id="RHEA:73439"/>
        <dbReference type="Rhea" id="RHEA-COMP:11964"/>
        <dbReference type="Rhea" id="RHEA-COMP:11965"/>
        <dbReference type="ChEBI" id="CHEBI:15377"/>
        <dbReference type="ChEBI" id="CHEBI:15378"/>
        <dbReference type="ChEBI" id="CHEBI:15379"/>
        <dbReference type="ChEBI" id="CHEBI:57618"/>
        <dbReference type="ChEBI" id="CHEBI:58210"/>
        <dbReference type="ChEBI" id="CHEBI:192816"/>
        <dbReference type="ChEBI" id="CHEBI:192817"/>
    </reaction>
    <physiologicalReaction direction="left-to-right" evidence="12">
        <dbReference type="Rhea" id="RHEA:73440"/>
    </physiologicalReaction>
</comment>
<evidence type="ECO:0000256" key="1">
    <source>
        <dbReference type="ARBA" id="ARBA00001971"/>
    </source>
</evidence>
<dbReference type="SUPFAM" id="SSF48264">
    <property type="entry name" value="Cytochrome P450"/>
    <property type="match status" value="1"/>
</dbReference>
<proteinExistence type="inferred from homology"/>
<evidence type="ECO:0000256" key="10">
    <source>
        <dbReference type="ARBA" id="ARBA00050930"/>
    </source>
</evidence>
<feature type="binding site" description="axial binding residue" evidence="15">
    <location>
        <position position="458"/>
    </location>
    <ligand>
        <name>heme</name>
        <dbReference type="ChEBI" id="CHEBI:30413"/>
    </ligand>
    <ligandPart>
        <name>Fe</name>
        <dbReference type="ChEBI" id="CHEBI:18248"/>
    </ligandPart>
</feature>
<dbReference type="InterPro" id="IPR002401">
    <property type="entry name" value="Cyt_P450_E_grp-I"/>
</dbReference>
<dbReference type="OrthoDB" id="1055148at2759"/>
<evidence type="ECO:0000256" key="16">
    <source>
        <dbReference type="RuleBase" id="RU000461"/>
    </source>
</evidence>
<comment type="caution">
    <text evidence="18">The sequence shown here is derived from an EMBL/GenBank/DDBJ whole genome shotgun (WGS) entry which is preliminary data.</text>
</comment>
<organism evidence="18 19">
    <name type="scientific">Striga asiatica</name>
    <name type="common">Asiatic witchweed</name>
    <name type="synonym">Buchnera asiatica</name>
    <dbReference type="NCBI Taxonomy" id="4170"/>
    <lineage>
        <taxon>Eukaryota</taxon>
        <taxon>Viridiplantae</taxon>
        <taxon>Streptophyta</taxon>
        <taxon>Embryophyta</taxon>
        <taxon>Tracheophyta</taxon>
        <taxon>Spermatophyta</taxon>
        <taxon>Magnoliopsida</taxon>
        <taxon>eudicotyledons</taxon>
        <taxon>Gunneridae</taxon>
        <taxon>Pentapetalae</taxon>
        <taxon>asterids</taxon>
        <taxon>lamiids</taxon>
        <taxon>Lamiales</taxon>
        <taxon>Orobanchaceae</taxon>
        <taxon>Buchnereae</taxon>
        <taxon>Striga</taxon>
    </lineage>
</organism>
<dbReference type="CDD" id="cd11073">
    <property type="entry name" value="CYP76-like"/>
    <property type="match status" value="1"/>
</dbReference>
<dbReference type="Gene3D" id="1.10.630.10">
    <property type="entry name" value="Cytochrome P450"/>
    <property type="match status" value="1"/>
</dbReference>
<keyword evidence="17" id="KW-0732">Signal</keyword>
<keyword evidence="4 15" id="KW-0349">Heme</keyword>
<comment type="catalytic activity">
    <reaction evidence="10">
        <text>(2S)-sakuranetin + reduced [NADPH--hemoprotein reductase] + O2 = (2S)-7-methylcarthamidin + oxidized [NADPH--hemoprotein reductase] + H2O + H(+)</text>
        <dbReference type="Rhea" id="RHEA:73431"/>
        <dbReference type="Rhea" id="RHEA-COMP:11964"/>
        <dbReference type="Rhea" id="RHEA-COMP:11965"/>
        <dbReference type="ChEBI" id="CHEBI:15377"/>
        <dbReference type="ChEBI" id="CHEBI:15378"/>
        <dbReference type="ChEBI" id="CHEBI:15379"/>
        <dbReference type="ChEBI" id="CHEBI:28927"/>
        <dbReference type="ChEBI" id="CHEBI:57618"/>
        <dbReference type="ChEBI" id="CHEBI:58210"/>
        <dbReference type="ChEBI" id="CHEBI:192815"/>
    </reaction>
    <physiologicalReaction direction="left-to-right" evidence="10">
        <dbReference type="Rhea" id="RHEA:73432"/>
    </physiologicalReaction>
</comment>
<dbReference type="GO" id="GO:0016705">
    <property type="term" value="F:oxidoreductase activity, acting on paired donors, with incorporation or reduction of molecular oxygen"/>
    <property type="evidence" value="ECO:0007669"/>
    <property type="project" value="InterPro"/>
</dbReference>
<evidence type="ECO:0000256" key="13">
    <source>
        <dbReference type="ARBA" id="ARBA00052216"/>
    </source>
</evidence>
<feature type="chain" id="PRO_5023089037" description="Flavonoid-6-hydroxylase" evidence="17">
    <location>
        <begin position="35"/>
        <end position="518"/>
    </location>
</feature>
<evidence type="ECO:0000256" key="4">
    <source>
        <dbReference type="ARBA" id="ARBA00022617"/>
    </source>
</evidence>
<dbReference type="FunFam" id="1.10.630.10:FF:000026">
    <property type="entry name" value="Cytochrome P450 82C4"/>
    <property type="match status" value="1"/>
</dbReference>
<comment type="similarity">
    <text evidence="3 16">Belongs to the cytochrome P450 family.</text>
</comment>
<dbReference type="EMBL" id="BKCP01007182">
    <property type="protein sequence ID" value="GER45403.1"/>
    <property type="molecule type" value="Genomic_DNA"/>
</dbReference>
<reference evidence="19" key="1">
    <citation type="journal article" date="2019" name="Curr. Biol.">
        <title>Genome Sequence of Striga asiatica Provides Insight into the Evolution of Plant Parasitism.</title>
        <authorList>
            <person name="Yoshida S."/>
            <person name="Kim S."/>
            <person name="Wafula E.K."/>
            <person name="Tanskanen J."/>
            <person name="Kim Y.M."/>
            <person name="Honaas L."/>
            <person name="Yang Z."/>
            <person name="Spallek T."/>
            <person name="Conn C.E."/>
            <person name="Ichihashi Y."/>
            <person name="Cheong K."/>
            <person name="Cui S."/>
            <person name="Der J.P."/>
            <person name="Gundlach H."/>
            <person name="Jiao Y."/>
            <person name="Hori C."/>
            <person name="Ishida J.K."/>
            <person name="Kasahara H."/>
            <person name="Kiba T."/>
            <person name="Kim M.S."/>
            <person name="Koo N."/>
            <person name="Laohavisit A."/>
            <person name="Lee Y.H."/>
            <person name="Lumba S."/>
            <person name="McCourt P."/>
            <person name="Mortimer J.C."/>
            <person name="Mutuku J.M."/>
            <person name="Nomura T."/>
            <person name="Sasaki-Sekimoto Y."/>
            <person name="Seto Y."/>
            <person name="Wang Y."/>
            <person name="Wakatake T."/>
            <person name="Sakakibara H."/>
            <person name="Demura T."/>
            <person name="Yamaguchi S."/>
            <person name="Yoneyama K."/>
            <person name="Manabe R.I."/>
            <person name="Nelson D.C."/>
            <person name="Schulman A.H."/>
            <person name="Timko M.P."/>
            <person name="dePamphilis C.W."/>
            <person name="Choi D."/>
            <person name="Shirasu K."/>
        </authorList>
    </citation>
    <scope>NUCLEOTIDE SEQUENCE [LARGE SCALE GENOMIC DNA]</scope>
    <source>
        <strain evidence="19">cv. UVA1</strain>
    </source>
</reference>
<dbReference type="GO" id="GO:0020037">
    <property type="term" value="F:heme binding"/>
    <property type="evidence" value="ECO:0007669"/>
    <property type="project" value="InterPro"/>
</dbReference>
<keyword evidence="5 15" id="KW-0479">Metal-binding</keyword>
<evidence type="ECO:0000256" key="15">
    <source>
        <dbReference type="PIRSR" id="PIRSR602401-1"/>
    </source>
</evidence>
<evidence type="ECO:0000256" key="11">
    <source>
        <dbReference type="ARBA" id="ARBA00051691"/>
    </source>
</evidence>
<sequence>MDWPMNSINPLSSLSLLACLLLLGLLFLRPKPAGKTPPGPRGIPILGNLLQLGDLPHQSMHRWRGPHGPVLWLKLGSVETMVVQSSTAAAELFKKHDLAFADRKVPDVITAFDFSSGSLSMSQLGPYWRALRRLCSAEFLVSRRVNETAGLRHRLCHEMERWILEESARGGTGAVQLSRFLFLMAFNLMGNMMLSRDLLDAKDPELRQFFDCVNRGLELQGTPNIADYLPWLKWMDPARMKREMKRHMIVVMRITSRFIQERLDERKAGKVRDRKDFLDVLLEYEADEKDRPDRITEKNINIVLTVSVMVPPDHEMLSAGSETTSISIEWGLAELLRSPHTFKKVREELDRVVGVDRRVEEKDIENMPYLQAVVKEAFRLHPAAPLLLPRNTKEDTNYMGYHIPKGTQVFVNVWAIGRDPEVWPDPLEFRPERFLGSNIEYNGQHFELIPFGSGRRICVGYQLARRTVHLAMATLVQSFDWDLGPGIKPEDIDREERLGLTLRKKNPLFVIPTKRINC</sequence>
<dbReference type="GO" id="GO:0016020">
    <property type="term" value="C:membrane"/>
    <property type="evidence" value="ECO:0007669"/>
    <property type="project" value="UniProtKB-SubCell"/>
</dbReference>
<evidence type="ECO:0000313" key="19">
    <source>
        <dbReference type="Proteomes" id="UP000325081"/>
    </source>
</evidence>
<dbReference type="PANTHER" id="PTHR47950:SF15">
    <property type="entry name" value="CYTOCHROME P450"/>
    <property type="match status" value="1"/>
</dbReference>
<dbReference type="Proteomes" id="UP000325081">
    <property type="component" value="Unassembled WGS sequence"/>
</dbReference>
<gene>
    <name evidence="18" type="ORF">STAS_22346</name>
</gene>
<evidence type="ECO:0000256" key="17">
    <source>
        <dbReference type="SAM" id="SignalP"/>
    </source>
</evidence>
<dbReference type="AlphaFoldDB" id="A0A5A7QJC9"/>
<evidence type="ECO:0000256" key="2">
    <source>
        <dbReference type="ARBA" id="ARBA00004167"/>
    </source>
</evidence>
<comment type="cofactor">
    <cofactor evidence="1 15">
        <name>heme</name>
        <dbReference type="ChEBI" id="CHEBI:30413"/>
    </cofactor>
</comment>
<dbReference type="Pfam" id="PF00067">
    <property type="entry name" value="p450"/>
    <property type="match status" value="1"/>
</dbReference>